<feature type="compositionally biased region" description="Polar residues" evidence="1">
    <location>
        <begin position="17"/>
        <end position="37"/>
    </location>
</feature>
<keyword evidence="3" id="KW-1185">Reference proteome</keyword>
<feature type="region of interest" description="Disordered" evidence="1">
    <location>
        <begin position="1"/>
        <end position="38"/>
    </location>
</feature>
<name>A0A9W7L1X9_9STRA</name>
<comment type="caution">
    <text evidence="2">The sequence shown here is derived from an EMBL/GenBank/DDBJ whole genome shotgun (WGS) entry which is preliminary data.</text>
</comment>
<dbReference type="Proteomes" id="UP001165065">
    <property type="component" value="Unassembled WGS sequence"/>
</dbReference>
<accession>A0A9W7L1X9</accession>
<organism evidence="2 3">
    <name type="scientific">Triparma columacea</name>
    <dbReference type="NCBI Taxonomy" id="722753"/>
    <lineage>
        <taxon>Eukaryota</taxon>
        <taxon>Sar</taxon>
        <taxon>Stramenopiles</taxon>
        <taxon>Ochrophyta</taxon>
        <taxon>Bolidophyceae</taxon>
        <taxon>Parmales</taxon>
        <taxon>Triparmaceae</taxon>
        <taxon>Triparma</taxon>
    </lineage>
</organism>
<feature type="region of interest" description="Disordered" evidence="1">
    <location>
        <begin position="50"/>
        <end position="202"/>
    </location>
</feature>
<sequence length="550" mass="61487">MSSRRPRTGGGRTNRSASFAGTSSPDDNIPLSMNDSSAGVGACLLGAEYAVDTPRRKAQLKSVRTRKFGHFDRAHEESRMHLGDQVMTTSEEQAPISRRTGRSARENNQEDDGSGTTRREGGGGGGGEGGSARLWSARGGQSARDGTSARRSANKPSFMDLPPTHSSARSQPSATARSKSSIFTNPSSRMSLSQQPSGRVQTPDRHEVVARRHTHHHHLKKMVGEKNLSITGHQRNTNIADAVAAGANAAEERLRMFKMQQEGEDDIDHSDTSHAMPRPSFKYGCQLKSQWMDPDNNPIPPSKTLSEYKEKLRTMNLPHISYDIDGDGIVGPEDLFMAKRFDIDGNGVLDREEQHIGKQIIAEQFFMAREAKGDLELFDPDFLTKGMEQNIRELADAPGPAFKKRIQELKNIEQNLATVSSKNMKDAMTCWNPEIIKHNWFTNKFDVTAWNDFGAPGPRDPNFHLSTDHKGSLDTLKNLRKNKDRFVCQSRLDEAKTRELRENPWMTSSFHGDKNRVTVAKTSYITNTRIENSPRRKENAREVMLTARKY</sequence>
<evidence type="ECO:0000313" key="2">
    <source>
        <dbReference type="EMBL" id="GMI23612.1"/>
    </source>
</evidence>
<proteinExistence type="predicted"/>
<feature type="compositionally biased region" description="Basic residues" evidence="1">
    <location>
        <begin position="56"/>
        <end position="68"/>
    </location>
</feature>
<evidence type="ECO:0000313" key="3">
    <source>
        <dbReference type="Proteomes" id="UP001165065"/>
    </source>
</evidence>
<protein>
    <submittedName>
        <fullName evidence="2">Uncharacterized protein</fullName>
    </submittedName>
</protein>
<feature type="compositionally biased region" description="Basic and acidic residues" evidence="1">
    <location>
        <begin position="69"/>
        <end position="82"/>
    </location>
</feature>
<gene>
    <name evidence="2" type="ORF">TrCOL_g11303</name>
</gene>
<feature type="compositionally biased region" description="Polar residues" evidence="1">
    <location>
        <begin position="164"/>
        <end position="200"/>
    </location>
</feature>
<dbReference type="OrthoDB" id="448989at2759"/>
<evidence type="ECO:0000256" key="1">
    <source>
        <dbReference type="SAM" id="MobiDB-lite"/>
    </source>
</evidence>
<dbReference type="EMBL" id="BRYA01000571">
    <property type="protein sequence ID" value="GMI23612.1"/>
    <property type="molecule type" value="Genomic_DNA"/>
</dbReference>
<dbReference type="AlphaFoldDB" id="A0A9W7L1X9"/>
<reference evidence="3" key="1">
    <citation type="journal article" date="2023" name="Commun. Biol.">
        <title>Genome analysis of Parmales, the sister group of diatoms, reveals the evolutionary specialization of diatoms from phago-mixotrophs to photoautotrophs.</title>
        <authorList>
            <person name="Ban H."/>
            <person name="Sato S."/>
            <person name="Yoshikawa S."/>
            <person name="Yamada K."/>
            <person name="Nakamura Y."/>
            <person name="Ichinomiya M."/>
            <person name="Sato N."/>
            <person name="Blanc-Mathieu R."/>
            <person name="Endo H."/>
            <person name="Kuwata A."/>
            <person name="Ogata H."/>
        </authorList>
    </citation>
    <scope>NUCLEOTIDE SEQUENCE [LARGE SCALE GENOMIC DNA]</scope>
</reference>